<dbReference type="AlphaFoldDB" id="A0AA48HP92"/>
<evidence type="ECO:0000259" key="2">
    <source>
        <dbReference type="SMART" id="SM00382"/>
    </source>
</evidence>
<proteinExistence type="predicted"/>
<sequence length="473" mass="53092">MRVESAKYNKPILPEHNGNPLIEALPPKLPWQEVMNKLSNYPDYAEDIAEHPDPLVREEYLMRIKELRQPLEEYQECFRAVERAIKVGYSARNPHSPTTIQYMHYNIDELPEITPVTGNFIPKGDGLTLIGDSGIGKSTMIEQVLNYFPSIIVHKKHDGKEVPFKHQVVSLKVDCPHSSSVRDLCEEILSALDLVLGRELTKPEAYIGSLTRQIEQHIKTCQLGILVIDEMQNLQFKKTGGENKLLNYIHRLVNKLGIPIFFIANPPFDESLVTALKAARRAESGYFKKLKVLDAEDQSWRAFIDALWNYQWTNPYTELSDTLARKLHELTCGNIDMAARTYTEAQRLLIGSDDETITETSLETAYNVACGLSKSTSEIIAQKTSSTLPSGPVRNSRIAKQNSSKKKTDKTGDITKPQHPEFAAQITTLLKDVDLASKIADPDKIQSALLDDNPLNRLATTGVLMSDPLAELG</sequence>
<dbReference type="InterPro" id="IPR027417">
    <property type="entry name" value="P-loop_NTPase"/>
</dbReference>
<dbReference type="SMART" id="SM00382">
    <property type="entry name" value="AAA"/>
    <property type="match status" value="1"/>
</dbReference>
<feature type="compositionally biased region" description="Basic and acidic residues" evidence="1">
    <location>
        <begin position="409"/>
        <end position="419"/>
    </location>
</feature>
<accession>A0AA48HP92</accession>
<dbReference type="Proteomes" id="UP001333710">
    <property type="component" value="Chromosome"/>
</dbReference>
<dbReference type="InterPro" id="IPR049945">
    <property type="entry name" value="AAA_22"/>
</dbReference>
<feature type="domain" description="AAA+ ATPase" evidence="2">
    <location>
        <begin position="123"/>
        <end position="288"/>
    </location>
</feature>
<evidence type="ECO:0000313" key="3">
    <source>
        <dbReference type="EMBL" id="BDX08441.1"/>
    </source>
</evidence>
<keyword evidence="4" id="KW-1185">Reference proteome</keyword>
<protein>
    <submittedName>
        <fullName evidence="3">Transposase</fullName>
    </submittedName>
</protein>
<gene>
    <name evidence="3" type="ORF">MACH26_39620</name>
</gene>
<dbReference type="Gene3D" id="3.40.50.300">
    <property type="entry name" value="P-loop containing nucleotide triphosphate hydrolases"/>
    <property type="match status" value="1"/>
</dbReference>
<organism evidence="3 4">
    <name type="scientific">Planctobacterium marinum</name>
    <dbReference type="NCBI Taxonomy" id="1631968"/>
    <lineage>
        <taxon>Bacteria</taxon>
        <taxon>Pseudomonadati</taxon>
        <taxon>Pseudomonadota</taxon>
        <taxon>Gammaproteobacteria</taxon>
        <taxon>Alteromonadales</taxon>
        <taxon>Alteromonadaceae</taxon>
        <taxon>Planctobacterium</taxon>
    </lineage>
</organism>
<dbReference type="KEGG" id="pmaw:MACH26_39620"/>
<evidence type="ECO:0000256" key="1">
    <source>
        <dbReference type="SAM" id="MobiDB-lite"/>
    </source>
</evidence>
<dbReference type="EMBL" id="AP027272">
    <property type="protein sequence ID" value="BDX08441.1"/>
    <property type="molecule type" value="Genomic_DNA"/>
</dbReference>
<dbReference type="InterPro" id="IPR003593">
    <property type="entry name" value="AAA+_ATPase"/>
</dbReference>
<dbReference type="PANTHER" id="PTHR35894:SF5">
    <property type="entry name" value="MU-LIKE PROPHAGE FLUMU DNA TRANSPOSITION PROTEIN B"/>
    <property type="match status" value="1"/>
</dbReference>
<name>A0AA48HP92_9ALTE</name>
<dbReference type="InterPro" id="IPR052026">
    <property type="entry name" value="ExeA_AAA_ATPase_DNA-bind"/>
</dbReference>
<dbReference type="PANTHER" id="PTHR35894">
    <property type="entry name" value="GENERAL SECRETION PATHWAY PROTEIN A-RELATED"/>
    <property type="match status" value="1"/>
</dbReference>
<dbReference type="RefSeq" id="WP_338294510.1">
    <property type="nucleotide sequence ID" value="NZ_AP027272.1"/>
</dbReference>
<dbReference type="Pfam" id="PF13401">
    <property type="entry name" value="AAA_22"/>
    <property type="match status" value="1"/>
</dbReference>
<feature type="region of interest" description="Disordered" evidence="1">
    <location>
        <begin position="383"/>
        <end position="419"/>
    </location>
</feature>
<evidence type="ECO:0000313" key="4">
    <source>
        <dbReference type="Proteomes" id="UP001333710"/>
    </source>
</evidence>
<dbReference type="SUPFAM" id="SSF52540">
    <property type="entry name" value="P-loop containing nucleoside triphosphate hydrolases"/>
    <property type="match status" value="1"/>
</dbReference>
<reference evidence="3" key="1">
    <citation type="submission" date="2023-01" db="EMBL/GenBank/DDBJ databases">
        <title>Complete genome sequence of Planctobacterium marinum strain Dej080120_11.</title>
        <authorList>
            <person name="Ueki S."/>
            <person name="Maruyama F."/>
        </authorList>
    </citation>
    <scope>NUCLEOTIDE SEQUENCE</scope>
    <source>
        <strain evidence="3">Dej080120_11</strain>
    </source>
</reference>
<dbReference type="GO" id="GO:0016887">
    <property type="term" value="F:ATP hydrolysis activity"/>
    <property type="evidence" value="ECO:0007669"/>
    <property type="project" value="InterPro"/>
</dbReference>